<keyword evidence="3" id="KW-1185">Reference proteome</keyword>
<name>A0A4Z2GLI2_9TELE</name>
<reference evidence="2 3" key="1">
    <citation type="submission" date="2019-03" db="EMBL/GenBank/DDBJ databases">
        <title>First draft genome of Liparis tanakae, snailfish: a comprehensive survey of snailfish specific genes.</title>
        <authorList>
            <person name="Kim W."/>
            <person name="Song I."/>
            <person name="Jeong J.-H."/>
            <person name="Kim D."/>
            <person name="Kim S."/>
            <person name="Ryu S."/>
            <person name="Song J.Y."/>
            <person name="Lee S.K."/>
        </authorList>
    </citation>
    <scope>NUCLEOTIDE SEQUENCE [LARGE SCALE GENOMIC DNA]</scope>
    <source>
        <tissue evidence="2">Muscle</tissue>
    </source>
</reference>
<feature type="region of interest" description="Disordered" evidence="1">
    <location>
        <begin position="42"/>
        <end position="65"/>
    </location>
</feature>
<accession>A0A4Z2GLI2</accession>
<dbReference type="Proteomes" id="UP000314294">
    <property type="component" value="Unassembled WGS sequence"/>
</dbReference>
<evidence type="ECO:0000256" key="1">
    <source>
        <dbReference type="SAM" id="MobiDB-lite"/>
    </source>
</evidence>
<feature type="compositionally biased region" description="Basic and acidic residues" evidence="1">
    <location>
        <begin position="42"/>
        <end position="58"/>
    </location>
</feature>
<comment type="caution">
    <text evidence="2">The sequence shown here is derived from an EMBL/GenBank/DDBJ whole genome shotgun (WGS) entry which is preliminary data.</text>
</comment>
<proteinExistence type="predicted"/>
<evidence type="ECO:0000313" key="3">
    <source>
        <dbReference type="Proteomes" id="UP000314294"/>
    </source>
</evidence>
<sequence>MLVQGCLVSAGCCWEHSVEHSTAKWTPLSLCFSPLKGRYTRRRAEQGDAREMDTDRREKGRTRSHKEKRWSWVEQPVVWREGNGRRVEVWRDS</sequence>
<dbReference type="EMBL" id="SRLO01000514">
    <property type="protein sequence ID" value="TNN53492.1"/>
    <property type="molecule type" value="Genomic_DNA"/>
</dbReference>
<evidence type="ECO:0000313" key="2">
    <source>
        <dbReference type="EMBL" id="TNN53492.1"/>
    </source>
</evidence>
<organism evidence="2 3">
    <name type="scientific">Liparis tanakae</name>
    <name type="common">Tanaka's snailfish</name>
    <dbReference type="NCBI Taxonomy" id="230148"/>
    <lineage>
        <taxon>Eukaryota</taxon>
        <taxon>Metazoa</taxon>
        <taxon>Chordata</taxon>
        <taxon>Craniata</taxon>
        <taxon>Vertebrata</taxon>
        <taxon>Euteleostomi</taxon>
        <taxon>Actinopterygii</taxon>
        <taxon>Neopterygii</taxon>
        <taxon>Teleostei</taxon>
        <taxon>Neoteleostei</taxon>
        <taxon>Acanthomorphata</taxon>
        <taxon>Eupercaria</taxon>
        <taxon>Perciformes</taxon>
        <taxon>Cottioidei</taxon>
        <taxon>Cottales</taxon>
        <taxon>Liparidae</taxon>
        <taxon>Liparis</taxon>
    </lineage>
</organism>
<gene>
    <name evidence="2" type="ORF">EYF80_036265</name>
</gene>
<dbReference type="AlphaFoldDB" id="A0A4Z2GLI2"/>
<protein>
    <submittedName>
        <fullName evidence="2">Uncharacterized protein</fullName>
    </submittedName>
</protein>